<organism evidence="3 4">
    <name type="scientific">Kaistella pullorum</name>
    <dbReference type="NCBI Taxonomy" id="2763074"/>
    <lineage>
        <taxon>Bacteria</taxon>
        <taxon>Pseudomonadati</taxon>
        <taxon>Bacteroidota</taxon>
        <taxon>Flavobacteriia</taxon>
        <taxon>Flavobacteriales</taxon>
        <taxon>Weeksellaceae</taxon>
        <taxon>Chryseobacterium group</taxon>
        <taxon>Kaistella</taxon>
    </lineage>
</organism>
<feature type="transmembrane region" description="Helical" evidence="1">
    <location>
        <begin position="206"/>
        <end position="225"/>
    </location>
</feature>
<feature type="transmembrane region" description="Helical" evidence="1">
    <location>
        <begin position="127"/>
        <end position="145"/>
    </location>
</feature>
<feature type="transmembrane region" description="Helical" evidence="1">
    <location>
        <begin position="7"/>
        <end position="28"/>
    </location>
</feature>
<dbReference type="Pfam" id="PF14378">
    <property type="entry name" value="PAP2_3"/>
    <property type="match status" value="1"/>
</dbReference>
<name>A0ABR8WJF6_9FLAO</name>
<dbReference type="Gene3D" id="1.20.144.10">
    <property type="entry name" value="Phosphatidic acid phosphatase type 2/haloperoxidase"/>
    <property type="match status" value="1"/>
</dbReference>
<dbReference type="SUPFAM" id="SSF48317">
    <property type="entry name" value="Acid phosphatase/Vanadium-dependent haloperoxidase"/>
    <property type="match status" value="1"/>
</dbReference>
<dbReference type="InterPro" id="IPR026841">
    <property type="entry name" value="Aur1/Ipt1"/>
</dbReference>
<proteinExistence type="predicted"/>
<feature type="domain" description="Inositolphosphotransferase Aur1/Ipt1" evidence="2">
    <location>
        <begin position="62"/>
        <end position="190"/>
    </location>
</feature>
<evidence type="ECO:0000256" key="1">
    <source>
        <dbReference type="SAM" id="Phobius"/>
    </source>
</evidence>
<feature type="transmembrane region" description="Helical" evidence="1">
    <location>
        <begin position="231"/>
        <end position="249"/>
    </location>
</feature>
<feature type="transmembrane region" description="Helical" evidence="1">
    <location>
        <begin position="152"/>
        <end position="169"/>
    </location>
</feature>
<keyword evidence="1" id="KW-1133">Transmembrane helix</keyword>
<keyword evidence="4" id="KW-1185">Reference proteome</keyword>
<sequence length="270" mass="31398">MKKMNSQVWALVIFSLVFAVVYKFSLWYAAGLGNVSSFVFSFEKDIPFIPWTIIPYLSSGAFFCIVFLQIRSREALRLFLKRVVAMTLLAGIFFIFLPLQYSYAKPEVKNSVFGALFWLLEGFDDRYNQSPSLHVAFAFAFWTVLRELKNKWRTVAAIWLVMVALSTLTTFQHHLIDIFTGSILAHFIFVLFPAQNRQVGFRNLHVANCYFLIGWATVFTAFLLAEFYAFYWIHLCWLGVAIFVLGYLYQTNRVGYLRLAQIKIRTSNNR</sequence>
<evidence type="ECO:0000313" key="3">
    <source>
        <dbReference type="EMBL" id="MBD8017103.1"/>
    </source>
</evidence>
<evidence type="ECO:0000313" key="4">
    <source>
        <dbReference type="Proteomes" id="UP000626242"/>
    </source>
</evidence>
<gene>
    <name evidence="3" type="ORF">H9628_01335</name>
</gene>
<dbReference type="InterPro" id="IPR036938">
    <property type="entry name" value="PAP2/HPO_sf"/>
</dbReference>
<keyword evidence="1" id="KW-0472">Membrane</keyword>
<feature type="transmembrane region" description="Helical" evidence="1">
    <location>
        <begin position="175"/>
        <end position="194"/>
    </location>
</feature>
<feature type="transmembrane region" description="Helical" evidence="1">
    <location>
        <begin position="82"/>
        <end position="101"/>
    </location>
</feature>
<feature type="transmembrane region" description="Helical" evidence="1">
    <location>
        <begin position="48"/>
        <end position="70"/>
    </location>
</feature>
<evidence type="ECO:0000259" key="2">
    <source>
        <dbReference type="Pfam" id="PF14378"/>
    </source>
</evidence>
<comment type="caution">
    <text evidence="3">The sequence shown here is derived from an EMBL/GenBank/DDBJ whole genome shotgun (WGS) entry which is preliminary data.</text>
</comment>
<dbReference type="EMBL" id="JACSPS010000001">
    <property type="protein sequence ID" value="MBD8017103.1"/>
    <property type="molecule type" value="Genomic_DNA"/>
</dbReference>
<dbReference type="Proteomes" id="UP000626242">
    <property type="component" value="Unassembled WGS sequence"/>
</dbReference>
<reference evidence="3 4" key="1">
    <citation type="submission" date="2020-08" db="EMBL/GenBank/DDBJ databases">
        <title>A Genomic Blueprint of the Chicken Gut Microbiome.</title>
        <authorList>
            <person name="Gilroy R."/>
            <person name="Ravi A."/>
            <person name="Getino M."/>
            <person name="Pursley I."/>
            <person name="Horton D.L."/>
            <person name="Alikhan N.-F."/>
            <person name="Baker D."/>
            <person name="Gharbi K."/>
            <person name="Hall N."/>
            <person name="Watson M."/>
            <person name="Adriaenssens E.M."/>
            <person name="Foster-Nyarko E."/>
            <person name="Jarju S."/>
            <person name="Secka A."/>
            <person name="Antonio M."/>
            <person name="Oren A."/>
            <person name="Chaudhuri R."/>
            <person name="La Ragione R.M."/>
            <person name="Hildebrand F."/>
            <person name="Pallen M.J."/>
        </authorList>
    </citation>
    <scope>NUCLEOTIDE SEQUENCE [LARGE SCALE GENOMIC DNA]</scope>
    <source>
        <strain evidence="3 4">Sa1CVA4</strain>
    </source>
</reference>
<accession>A0ABR8WJF6</accession>
<dbReference type="RefSeq" id="WP_251832314.1">
    <property type="nucleotide sequence ID" value="NZ_JACSPS010000001.1"/>
</dbReference>
<keyword evidence="1" id="KW-0812">Transmembrane</keyword>
<protein>
    <submittedName>
        <fullName evidence="3">Phosphatase PAP2 family protein</fullName>
    </submittedName>
</protein>